<proteinExistence type="inferred from homology"/>
<evidence type="ECO:0008006" key="9">
    <source>
        <dbReference type="Google" id="ProtNLM"/>
    </source>
</evidence>
<dbReference type="GO" id="GO:0005737">
    <property type="term" value="C:cytoplasm"/>
    <property type="evidence" value="ECO:0007669"/>
    <property type="project" value="TreeGrafter"/>
</dbReference>
<reference evidence="7 8" key="1">
    <citation type="submission" date="2016-11" db="EMBL/GenBank/DDBJ databases">
        <title>The macronuclear genome of Stentor coeruleus: a giant cell with tiny introns.</title>
        <authorList>
            <person name="Slabodnick M."/>
            <person name="Ruby J.G."/>
            <person name="Reiff S.B."/>
            <person name="Swart E.C."/>
            <person name="Gosai S."/>
            <person name="Prabakaran S."/>
            <person name="Witkowska E."/>
            <person name="Larue G.E."/>
            <person name="Fisher S."/>
            <person name="Freeman R.M."/>
            <person name="Gunawardena J."/>
            <person name="Chu W."/>
            <person name="Stover N.A."/>
            <person name="Gregory B.D."/>
            <person name="Nowacki M."/>
            <person name="Derisi J."/>
            <person name="Roy S.W."/>
            <person name="Marshall W.F."/>
            <person name="Sood P."/>
        </authorList>
    </citation>
    <scope>NUCLEOTIDE SEQUENCE [LARGE SCALE GENOMIC DNA]</scope>
    <source>
        <strain evidence="7">WM001</strain>
    </source>
</reference>
<evidence type="ECO:0000313" key="7">
    <source>
        <dbReference type="EMBL" id="OMJ67093.1"/>
    </source>
</evidence>
<keyword evidence="8" id="KW-1185">Reference proteome</keyword>
<dbReference type="Pfam" id="PF04117">
    <property type="entry name" value="Mpv17_PMP22"/>
    <property type="match status" value="1"/>
</dbReference>
<comment type="caution">
    <text evidence="7">The sequence shown here is derived from an EMBL/GenBank/DDBJ whole genome shotgun (WGS) entry which is preliminary data.</text>
</comment>
<evidence type="ECO:0000256" key="4">
    <source>
        <dbReference type="ARBA" id="ARBA00022989"/>
    </source>
</evidence>
<evidence type="ECO:0000313" key="8">
    <source>
        <dbReference type="Proteomes" id="UP000187209"/>
    </source>
</evidence>
<evidence type="ECO:0000256" key="5">
    <source>
        <dbReference type="ARBA" id="ARBA00023136"/>
    </source>
</evidence>
<evidence type="ECO:0000256" key="6">
    <source>
        <dbReference type="RuleBase" id="RU363053"/>
    </source>
</evidence>
<accession>A0A1R2ARC7</accession>
<feature type="transmembrane region" description="Helical" evidence="6">
    <location>
        <begin position="129"/>
        <end position="150"/>
    </location>
</feature>
<comment type="similarity">
    <text evidence="2 6">Belongs to the peroxisomal membrane protein PXMP2/4 family.</text>
</comment>
<dbReference type="AlphaFoldDB" id="A0A1R2ARC7"/>
<gene>
    <name evidence="7" type="ORF">SteCoe_35836</name>
</gene>
<sequence length="195" mass="22745">MLLRIIWKKYVDSLDHYPVMTKAFTGAAFGFLGDFLSQYYIEKQVTFNKKRNAVVTSYGFIETIIEGQYWINYLEKVVGKQATIANALLKTVLDLTIFAPLEIILFMAWTNYFEKSPTKLISKIKEDFFFIFANGYAFWIPVNFFCFYVVPMKHRALYLCISSVIWDTFMSFAAHNSVLEKVNNIILSDEKHISK</sequence>
<dbReference type="EMBL" id="MPUH01001565">
    <property type="protein sequence ID" value="OMJ67093.1"/>
    <property type="molecule type" value="Genomic_DNA"/>
</dbReference>
<dbReference type="InterPro" id="IPR007248">
    <property type="entry name" value="Mpv17_PMP22"/>
</dbReference>
<dbReference type="PANTHER" id="PTHR11266">
    <property type="entry name" value="PEROXISOMAL MEMBRANE PROTEIN 2, PXMP2 MPV17"/>
    <property type="match status" value="1"/>
</dbReference>
<name>A0A1R2ARC7_9CILI</name>
<dbReference type="OrthoDB" id="430207at2759"/>
<dbReference type="Proteomes" id="UP000187209">
    <property type="component" value="Unassembled WGS sequence"/>
</dbReference>
<keyword evidence="4 6" id="KW-1133">Transmembrane helix</keyword>
<feature type="transmembrane region" description="Helical" evidence="6">
    <location>
        <begin position="91"/>
        <end position="109"/>
    </location>
</feature>
<evidence type="ECO:0000256" key="2">
    <source>
        <dbReference type="ARBA" id="ARBA00006824"/>
    </source>
</evidence>
<organism evidence="7 8">
    <name type="scientific">Stentor coeruleus</name>
    <dbReference type="NCBI Taxonomy" id="5963"/>
    <lineage>
        <taxon>Eukaryota</taxon>
        <taxon>Sar</taxon>
        <taxon>Alveolata</taxon>
        <taxon>Ciliophora</taxon>
        <taxon>Postciliodesmatophora</taxon>
        <taxon>Heterotrichea</taxon>
        <taxon>Heterotrichida</taxon>
        <taxon>Stentoridae</taxon>
        <taxon>Stentor</taxon>
    </lineage>
</organism>
<evidence type="ECO:0000256" key="1">
    <source>
        <dbReference type="ARBA" id="ARBA00004141"/>
    </source>
</evidence>
<feature type="transmembrane region" description="Helical" evidence="6">
    <location>
        <begin position="156"/>
        <end position="174"/>
    </location>
</feature>
<keyword evidence="3 6" id="KW-0812">Transmembrane</keyword>
<evidence type="ECO:0000256" key="3">
    <source>
        <dbReference type="ARBA" id="ARBA00022692"/>
    </source>
</evidence>
<protein>
    <recommendedName>
        <fullName evidence="9">Peroxisomal membrane protein MPV17</fullName>
    </recommendedName>
</protein>
<dbReference type="GO" id="GO:0016020">
    <property type="term" value="C:membrane"/>
    <property type="evidence" value="ECO:0007669"/>
    <property type="project" value="UniProtKB-SubCell"/>
</dbReference>
<keyword evidence="5 6" id="KW-0472">Membrane</keyword>
<comment type="subcellular location">
    <subcellularLocation>
        <location evidence="1">Membrane</location>
        <topology evidence="1">Multi-pass membrane protein</topology>
    </subcellularLocation>
</comment>